<organism evidence="2 3">
    <name type="scientific">Rhinolophus ferrumequinum</name>
    <name type="common">Greater horseshoe bat</name>
    <dbReference type="NCBI Taxonomy" id="59479"/>
    <lineage>
        <taxon>Eukaryota</taxon>
        <taxon>Metazoa</taxon>
        <taxon>Chordata</taxon>
        <taxon>Craniata</taxon>
        <taxon>Vertebrata</taxon>
        <taxon>Euteleostomi</taxon>
        <taxon>Mammalia</taxon>
        <taxon>Eutheria</taxon>
        <taxon>Laurasiatheria</taxon>
        <taxon>Chiroptera</taxon>
        <taxon>Yinpterochiroptera</taxon>
        <taxon>Rhinolophoidea</taxon>
        <taxon>Rhinolophidae</taxon>
        <taxon>Rhinolophinae</taxon>
        <taxon>Rhinolophus</taxon>
    </lineage>
</organism>
<evidence type="ECO:0000256" key="1">
    <source>
        <dbReference type="SAM" id="MobiDB-lite"/>
    </source>
</evidence>
<gene>
    <name evidence="2" type="ORF">mRhiFer1_008162</name>
</gene>
<name>A0A7J7W7J6_RHIFE</name>
<feature type="region of interest" description="Disordered" evidence="1">
    <location>
        <begin position="1"/>
        <end position="24"/>
    </location>
</feature>
<dbReference type="Proteomes" id="UP000585614">
    <property type="component" value="Unassembled WGS sequence"/>
</dbReference>
<dbReference type="AlphaFoldDB" id="A0A7J7W7J6"/>
<comment type="caution">
    <text evidence="2">The sequence shown here is derived from an EMBL/GenBank/DDBJ whole genome shotgun (WGS) entry which is preliminary data.</text>
</comment>
<protein>
    <submittedName>
        <fullName evidence="2">Uncharacterized protein</fullName>
    </submittedName>
</protein>
<accession>A0A7J7W7J6</accession>
<sequence>MPRPVRKRQSDRGSRGCCQRNKGNVEMKERGRERLADVMRRGEGVRRLALPLLPSALTAALGNSQANTNSFPPAACPQSLKSPHSSCLGSKKHLYLSYYTVAIKPFLKEVSDLTMKSCRSELSAQLV</sequence>
<evidence type="ECO:0000313" key="2">
    <source>
        <dbReference type="EMBL" id="KAF6333404.1"/>
    </source>
</evidence>
<reference evidence="2 3" key="1">
    <citation type="journal article" date="2020" name="Nature">
        <title>Six reference-quality genomes reveal evolution of bat adaptations.</title>
        <authorList>
            <person name="Jebb D."/>
            <person name="Huang Z."/>
            <person name="Pippel M."/>
            <person name="Hughes G.M."/>
            <person name="Lavrichenko K."/>
            <person name="Devanna P."/>
            <person name="Winkler S."/>
            <person name="Jermiin L.S."/>
            <person name="Skirmuntt E.C."/>
            <person name="Katzourakis A."/>
            <person name="Burkitt-Gray L."/>
            <person name="Ray D.A."/>
            <person name="Sullivan K.A.M."/>
            <person name="Roscito J.G."/>
            <person name="Kirilenko B.M."/>
            <person name="Davalos L.M."/>
            <person name="Corthals A.P."/>
            <person name="Power M.L."/>
            <person name="Jones G."/>
            <person name="Ransome R.D."/>
            <person name="Dechmann D.K.N."/>
            <person name="Locatelli A.G."/>
            <person name="Puechmaille S.J."/>
            <person name="Fedrigo O."/>
            <person name="Jarvis E.D."/>
            <person name="Hiller M."/>
            <person name="Vernes S.C."/>
            <person name="Myers E.W."/>
            <person name="Teeling E.C."/>
        </authorList>
    </citation>
    <scope>NUCLEOTIDE SEQUENCE [LARGE SCALE GENOMIC DNA]</scope>
    <source>
        <strain evidence="2">MRhiFer1</strain>
        <tissue evidence="2">Lung</tissue>
    </source>
</reference>
<proteinExistence type="predicted"/>
<evidence type="ECO:0000313" key="3">
    <source>
        <dbReference type="Proteomes" id="UP000585614"/>
    </source>
</evidence>
<dbReference type="EMBL" id="JACAGC010000011">
    <property type="protein sequence ID" value="KAF6333404.1"/>
    <property type="molecule type" value="Genomic_DNA"/>
</dbReference>